<keyword evidence="1" id="KW-0479">Metal-binding</keyword>
<dbReference type="EMBL" id="BBVC01000052">
    <property type="protein sequence ID" value="GAO98376.1"/>
    <property type="molecule type" value="Genomic_DNA"/>
</dbReference>
<proteinExistence type="predicted"/>
<comment type="caution">
    <text evidence="2">The sequence shown here is derived from an EMBL/GenBank/DDBJ whole genome shotgun (WGS) entry which is preliminary data.</text>
</comment>
<dbReference type="AlphaFoldDB" id="A0A0K8MCY3"/>
<dbReference type="Pfam" id="PF03352">
    <property type="entry name" value="Adenine_glyco"/>
    <property type="match status" value="1"/>
</dbReference>
<dbReference type="GO" id="GO:0006284">
    <property type="term" value="P:base-excision repair"/>
    <property type="evidence" value="ECO:0007669"/>
    <property type="project" value="InterPro"/>
</dbReference>
<dbReference type="GO" id="GO:0046872">
    <property type="term" value="F:metal ion binding"/>
    <property type="evidence" value="ECO:0007669"/>
    <property type="project" value="UniProtKB-KW"/>
</dbReference>
<dbReference type="Gene3D" id="1.10.340.30">
    <property type="entry name" value="Hypothetical protein, domain 2"/>
    <property type="match status" value="1"/>
</dbReference>
<feature type="binding site" evidence="1">
    <location>
        <position position="20"/>
    </location>
    <ligand>
        <name>Zn(2+)</name>
        <dbReference type="ChEBI" id="CHEBI:29105"/>
    </ligand>
</feature>
<feature type="binding site" evidence="1">
    <location>
        <position position="7"/>
    </location>
    <ligand>
        <name>Zn(2+)</name>
        <dbReference type="ChEBI" id="CHEBI:29105"/>
    </ligand>
</feature>
<evidence type="ECO:0000313" key="3">
    <source>
        <dbReference type="Proteomes" id="UP000036771"/>
    </source>
</evidence>
<dbReference type="InterPro" id="IPR052891">
    <property type="entry name" value="DNA-3mA_glycosylase"/>
</dbReference>
<name>A0A0K8MCY3_9PROT</name>
<feature type="binding site" evidence="1">
    <location>
        <position position="182"/>
    </location>
    <ligand>
        <name>Zn(2+)</name>
        <dbReference type="ChEBI" id="CHEBI:29105"/>
    </ligand>
</feature>
<dbReference type="PANTHER" id="PTHR30037:SF4">
    <property type="entry name" value="DNA-3-METHYLADENINE GLYCOSYLASE I"/>
    <property type="match status" value="1"/>
</dbReference>
<dbReference type="Proteomes" id="UP000036771">
    <property type="component" value="Unassembled WGS sequence"/>
</dbReference>
<dbReference type="InterPro" id="IPR005019">
    <property type="entry name" value="Adenine_glyco"/>
</dbReference>
<dbReference type="GO" id="GO:0008725">
    <property type="term" value="F:DNA-3-methyladenine glycosylase activity"/>
    <property type="evidence" value="ECO:0007669"/>
    <property type="project" value="InterPro"/>
</dbReference>
<reference evidence="2 3" key="1">
    <citation type="submission" date="2015-03" db="EMBL/GenBank/DDBJ databases">
        <title>Caedibacter varicaedens, whole genome shotgun sequence.</title>
        <authorList>
            <person name="Suzuki H."/>
            <person name="Dapper A.L."/>
            <person name="Gibson A.K."/>
            <person name="Jackson C."/>
            <person name="Lee H."/>
            <person name="Pejaver V.R."/>
            <person name="Doak T."/>
            <person name="Lynch M."/>
        </authorList>
    </citation>
    <scope>NUCLEOTIDE SEQUENCE [LARGE SCALE GENOMIC DNA]</scope>
</reference>
<protein>
    <submittedName>
        <fullName evidence="2">DNA-3-methyladenine glycosylase 1</fullName>
    </submittedName>
</protein>
<sequence>MSIISRCPWSLKTEIEQGYHDCEWGVPQFEDQILFEFIILESMQAGLSWRTILNKRENYRILFDRFDAEAIARYNAIKVETLLEDTRVIRHRKKIQGAIRNAQAYLKICEEKGNFSSYFWGFTEGRSLTNHWHDPKDVPAVTPLAETISKDMKRRGFVFFGPTICYAHMQATGMVNDHLVTCYRHAEISDRVH</sequence>
<dbReference type="PANTHER" id="PTHR30037">
    <property type="entry name" value="DNA-3-METHYLADENINE GLYCOSYLASE 1"/>
    <property type="match status" value="1"/>
</dbReference>
<accession>A0A0K8MCY3</accession>
<organism evidence="2 3">
    <name type="scientific">Caedimonas varicaedens</name>
    <dbReference type="NCBI Taxonomy" id="1629334"/>
    <lineage>
        <taxon>Bacteria</taxon>
        <taxon>Pseudomonadati</taxon>
        <taxon>Pseudomonadota</taxon>
        <taxon>Alphaproteobacteria</taxon>
        <taxon>Holosporales</taxon>
        <taxon>Caedimonadaceae</taxon>
        <taxon>Caedimonas</taxon>
    </lineage>
</organism>
<evidence type="ECO:0000313" key="2">
    <source>
        <dbReference type="EMBL" id="GAO98376.1"/>
    </source>
</evidence>
<dbReference type="SUPFAM" id="SSF48150">
    <property type="entry name" value="DNA-glycosylase"/>
    <property type="match status" value="1"/>
</dbReference>
<dbReference type="InterPro" id="IPR011257">
    <property type="entry name" value="DNA_glycosylase"/>
</dbReference>
<keyword evidence="3" id="KW-1185">Reference proteome</keyword>
<dbReference type="STRING" id="1629334.Cva_01029"/>
<evidence type="ECO:0000256" key="1">
    <source>
        <dbReference type="PIRSR" id="PIRSR605019-1"/>
    </source>
</evidence>
<feature type="binding site" evidence="1">
    <location>
        <position position="178"/>
    </location>
    <ligand>
        <name>Zn(2+)</name>
        <dbReference type="ChEBI" id="CHEBI:29105"/>
    </ligand>
</feature>
<keyword evidence="1" id="KW-0862">Zinc</keyword>
<gene>
    <name evidence="2" type="primary">tag_1</name>
    <name evidence="2" type="ORF">Cva_01029</name>
</gene>
<dbReference type="OrthoDB" id="9807664at2"/>